<gene>
    <name evidence="2" type="ORF">TBRA_LOCUS14646</name>
</gene>
<reference evidence="2 3" key="1">
    <citation type="submission" date="2020-02" db="EMBL/GenBank/DDBJ databases">
        <authorList>
            <person name="Ferguson B K."/>
        </authorList>
    </citation>
    <scope>NUCLEOTIDE SEQUENCE [LARGE SCALE GENOMIC DNA]</scope>
</reference>
<protein>
    <submittedName>
        <fullName evidence="2">Uncharacterized protein</fullName>
    </submittedName>
</protein>
<evidence type="ECO:0000256" key="1">
    <source>
        <dbReference type="SAM" id="MobiDB-lite"/>
    </source>
</evidence>
<feature type="compositionally biased region" description="Polar residues" evidence="1">
    <location>
        <begin position="55"/>
        <end position="64"/>
    </location>
</feature>
<feature type="compositionally biased region" description="Basic and acidic residues" evidence="1">
    <location>
        <begin position="44"/>
        <end position="54"/>
    </location>
</feature>
<keyword evidence="3" id="KW-1185">Reference proteome</keyword>
<evidence type="ECO:0000313" key="3">
    <source>
        <dbReference type="Proteomes" id="UP000479190"/>
    </source>
</evidence>
<name>A0A6H5IZ45_9HYME</name>
<proteinExistence type="predicted"/>
<dbReference type="AlphaFoldDB" id="A0A6H5IZ45"/>
<dbReference type="OrthoDB" id="8193998at2759"/>
<sequence length="230" mass="25935">MSPILTRLWYVIVHAGRFDVCTRVGSGTRHIYCHVGRKGPTSDAARDNESDEHSSSATAVSVHQATRRHLARTVSNVSKADDELMKLLARINNYVKSRNQGHSGYNGQAAYNQYNRGYEAPTQPSSDLSLVRHDAHTEYPTGRVPCTPSSFRLFNDIVKQIPKFDGKPNTLKLFCTAVEEAVEQLPFFEQKIVRALQPKLVGDAQYIVGNEADYQNAQELLRDLQDRFRQ</sequence>
<accession>A0A6H5IZ45</accession>
<organism evidence="2 3">
    <name type="scientific">Trichogramma brassicae</name>
    <dbReference type="NCBI Taxonomy" id="86971"/>
    <lineage>
        <taxon>Eukaryota</taxon>
        <taxon>Metazoa</taxon>
        <taxon>Ecdysozoa</taxon>
        <taxon>Arthropoda</taxon>
        <taxon>Hexapoda</taxon>
        <taxon>Insecta</taxon>
        <taxon>Pterygota</taxon>
        <taxon>Neoptera</taxon>
        <taxon>Endopterygota</taxon>
        <taxon>Hymenoptera</taxon>
        <taxon>Apocrita</taxon>
        <taxon>Proctotrupomorpha</taxon>
        <taxon>Chalcidoidea</taxon>
        <taxon>Trichogrammatidae</taxon>
        <taxon>Trichogramma</taxon>
    </lineage>
</organism>
<dbReference type="Proteomes" id="UP000479190">
    <property type="component" value="Unassembled WGS sequence"/>
</dbReference>
<dbReference type="EMBL" id="CADCXV010001263">
    <property type="protein sequence ID" value="CAB0043058.1"/>
    <property type="molecule type" value="Genomic_DNA"/>
</dbReference>
<evidence type="ECO:0000313" key="2">
    <source>
        <dbReference type="EMBL" id="CAB0043058.1"/>
    </source>
</evidence>
<feature type="region of interest" description="Disordered" evidence="1">
    <location>
        <begin position="35"/>
        <end position="66"/>
    </location>
</feature>